<evidence type="ECO:0000313" key="2">
    <source>
        <dbReference type="EMBL" id="KEQ97375.1"/>
    </source>
</evidence>
<accession>A0A074YI36</accession>
<name>A0A074YI36_AURSE</name>
<organism evidence="2 3">
    <name type="scientific">Aureobasidium subglaciale (strain EXF-2481)</name>
    <name type="common">Aureobasidium pullulans var. subglaciale</name>
    <dbReference type="NCBI Taxonomy" id="1043005"/>
    <lineage>
        <taxon>Eukaryota</taxon>
        <taxon>Fungi</taxon>
        <taxon>Dikarya</taxon>
        <taxon>Ascomycota</taxon>
        <taxon>Pezizomycotina</taxon>
        <taxon>Dothideomycetes</taxon>
        <taxon>Dothideomycetidae</taxon>
        <taxon>Dothideales</taxon>
        <taxon>Saccotheciaceae</taxon>
        <taxon>Aureobasidium</taxon>
    </lineage>
</organism>
<keyword evidence="3" id="KW-1185">Reference proteome</keyword>
<reference evidence="2 3" key="1">
    <citation type="journal article" date="2014" name="BMC Genomics">
        <title>Genome sequencing of four Aureobasidium pullulans varieties: biotechnological potential, stress tolerance, and description of new species.</title>
        <authorList>
            <person name="Gostin Ar C."/>
            <person name="Ohm R.A."/>
            <person name="Kogej T."/>
            <person name="Sonjak S."/>
            <person name="Turk M."/>
            <person name="Zajc J."/>
            <person name="Zalar P."/>
            <person name="Grube M."/>
            <person name="Sun H."/>
            <person name="Han J."/>
            <person name="Sharma A."/>
            <person name="Chiniquy J."/>
            <person name="Ngan C.Y."/>
            <person name="Lipzen A."/>
            <person name="Barry K."/>
            <person name="Grigoriev I.V."/>
            <person name="Gunde-Cimerman N."/>
        </authorList>
    </citation>
    <scope>NUCLEOTIDE SEQUENCE [LARGE SCALE GENOMIC DNA]</scope>
    <source>
        <strain evidence="2 3">EXF-2481</strain>
    </source>
</reference>
<dbReference type="OrthoDB" id="3857903at2759"/>
<feature type="signal peptide" evidence="1">
    <location>
        <begin position="1"/>
        <end position="19"/>
    </location>
</feature>
<dbReference type="AlphaFoldDB" id="A0A074YI36"/>
<gene>
    <name evidence="2" type="ORF">AUEXF2481DRAFT_3195</name>
</gene>
<evidence type="ECO:0000256" key="1">
    <source>
        <dbReference type="SAM" id="SignalP"/>
    </source>
</evidence>
<dbReference type="Proteomes" id="UP000030641">
    <property type="component" value="Unassembled WGS sequence"/>
</dbReference>
<keyword evidence="1" id="KW-0732">Signal</keyword>
<dbReference type="EMBL" id="KL584754">
    <property type="protein sequence ID" value="KEQ97375.1"/>
    <property type="molecule type" value="Genomic_DNA"/>
</dbReference>
<dbReference type="HOGENOM" id="CLU_2157883_0_0_1"/>
<dbReference type="RefSeq" id="XP_013345687.1">
    <property type="nucleotide sequence ID" value="XM_013490233.1"/>
</dbReference>
<dbReference type="InParanoid" id="A0A074YI36"/>
<evidence type="ECO:0000313" key="3">
    <source>
        <dbReference type="Proteomes" id="UP000030641"/>
    </source>
</evidence>
<dbReference type="GeneID" id="25364549"/>
<sequence length="111" mass="12234">MRLPSLLLALSALMLSVKAEIDISSLPQALQVCMTERQGDFGMKHHNFTWKTGDAADLCAMPVERMMALTRYIVPCVRQYCMTNECPTDDEGKAMLASWYSGLCGKGKIGA</sequence>
<proteinExistence type="predicted"/>
<feature type="chain" id="PRO_5001703225" evidence="1">
    <location>
        <begin position="20"/>
        <end position="111"/>
    </location>
</feature>
<protein>
    <submittedName>
        <fullName evidence="2">Uncharacterized protein</fullName>
    </submittedName>
</protein>